<dbReference type="InterPro" id="IPR013783">
    <property type="entry name" value="Ig-like_fold"/>
</dbReference>
<dbReference type="RefSeq" id="WP_343855955.1">
    <property type="nucleotide sequence ID" value="NZ_BAAACX010000002.1"/>
</dbReference>
<sequence>MSLTEAPKKVIGRYDKLPLLFAPNIGQFGRKDLYKANAPGFRCTLGADRITMTFYAAETADVTSDREMKGVVLAWRFADANQASRLEGVTQSESLFNYFRGNDPKRHYTNVPSYKEVSYRELWPGIDVFIQGSNGKLKYDWVLQPGARVEDIRLVCEGADEIRLDEEGNLLICTPYGTVVDLKPIAYQVTGDVRTTVDCRYVIDASSGRNWTVGFEMTEAYNSGLPLIIDPVIFYSTYLGGTEGGDTEAIAVDASGHAYVTGAFGVGFPVTPGAFQTTFAGETDVVVSKLDPTGSFLIYSTYIGGSNTDNGLGIAVDPFGNAIITGITTSPNFPTTAGALRTVISELSPDAFIAKLNANGSALIYSTFLGGVAGFNFGFSIAADDSGNAYVTGQTVATDFPTTPGAFDTVLTAGSKAFISKLNSSGTAFIYSTLLGGPFDNTGFAIAVDGSGSAYVTGETLSANFPTTPGAFQVVLRGERNAFVTKLSPDGTFLVYSTYLGGALFDSGTGIAVDGGGHAYVTGLTDSPNFPTTPGVFQPNLRGLDNAFVTKLSPNGTTLVYSTYLGGSESEFQAKIAVDSSGTAFLTGATNSPDFPTTPDAIQPNILGGTAAFVTFLNSTGSDLLFSTYLGGSFGESGLGIAIDPSSNAYVTGLTFSEDFPTTPGAFQTVKPSPPGFSSGFVTKIGTNAVLSLLKFSDRFEVRPGETVTFFIEITNPGIVTLTNVRIEDPLLGFFTVIPELPPFAVQIFAVLFVVPPEAPPGFITNVVTVFSDQIPEPEFAKSDIFVTETPSLLATKTVNPPAAAPGETVVFTITLQNIGNVDLINMRLTDPLIGLDESVGDLHVGETITIDWPFVIPPEALAGVTIANTVIITANNLPEPEEVGTVVDVLAVPRLTLTKIADRTVVPPGETVTFTITLSNSGNTALTNISVIDDLTGFSTIIPLLEVGQTELLQIPFLVPLETPPLTFINTVTAVSNQTEPVSASAEVTVSGRPMLGVSKVPSSTTVTPGETFTYTITLSNIGNVPLTDIHLTDSLLGLNETIASLGVGETLELVVPFTVPQGTPIGSDIVNHLTVTSAEAGTQQVESTVTVVGIGLTLSKQPDRTFAAPSETITYTLTVTNLLVTAQTNVVLSDPLLGFSETVPVLPANGTITRFVSFTVPAGAANGSVITNTFTASSDQTPLQETTAEIVVRSVPGAETTLQVVKLPDRSEVAPGETVHYTVQVTNIGSNPATDVIVRDSLTGTVETITVIAPGETALVEFSFTIPATTLNGTVIANRVSVTWAEQPPGSLPVQSEARVTVAVPVVPPELEVEVTPPTAEPGETVIKTITVTNASTETLTDVHVSDPLVGFRTVIPSLAPGESREFTLPFTIPAGTAGGTVLRNIVTIFSDQTPQQQETVPIQVLPLPDAVLTETVDRPEGRPGETVIFTIQVTNTGNVALLNAVLDAPLLGIHLHIARFEVGATEIIRVPFVLPNVEKTTVITSPVTFTSDNGPTRQASASVTVIVEIVPPPQIADAQLTETVDRPEGRPGETVIFTIQVINTGTVALINGKLIAPLLNIQLPISRLEPGASETLSVPFVLPNVKENTVITSPVTFTSDNGPTRQASASVLVLVEEEE</sequence>
<keyword evidence="4" id="KW-1185">Reference proteome</keyword>
<dbReference type="InterPro" id="IPR055354">
    <property type="entry name" value="DUF7507"/>
</dbReference>
<dbReference type="InterPro" id="IPR057708">
    <property type="entry name" value="DUF7948"/>
</dbReference>
<accession>A0ABP3HPP4</accession>
<protein>
    <recommendedName>
        <fullName evidence="5">DUF11 domain-containing protein</fullName>
    </recommendedName>
</protein>
<gene>
    <name evidence="3" type="ORF">GCM10008933_00880</name>
</gene>
<dbReference type="Pfam" id="PF25778">
    <property type="entry name" value="DUF7948"/>
    <property type="match status" value="1"/>
</dbReference>
<dbReference type="Pfam" id="PF24346">
    <property type="entry name" value="DUF7507"/>
    <property type="match status" value="4"/>
</dbReference>
<dbReference type="PANTHER" id="PTHR35580">
    <property type="entry name" value="CELL SURFACE GLYCOPROTEIN (S-LAYER PROTEIN)-LIKE PROTEIN"/>
    <property type="match status" value="1"/>
</dbReference>
<dbReference type="SUPFAM" id="SSF101898">
    <property type="entry name" value="NHL repeat"/>
    <property type="match status" value="1"/>
</dbReference>
<dbReference type="InterPro" id="IPR047589">
    <property type="entry name" value="DUF11_rpt"/>
</dbReference>
<evidence type="ECO:0008006" key="5">
    <source>
        <dbReference type="Google" id="ProtNLM"/>
    </source>
</evidence>
<dbReference type="Gene3D" id="2.60.40.10">
    <property type="entry name" value="Immunoglobulins"/>
    <property type="match status" value="3"/>
</dbReference>
<organism evidence="3 4">
    <name type="scientific">Paenibacillus motobuensis</name>
    <dbReference type="NCBI Taxonomy" id="295324"/>
    <lineage>
        <taxon>Bacteria</taxon>
        <taxon>Bacillati</taxon>
        <taxon>Bacillota</taxon>
        <taxon>Bacilli</taxon>
        <taxon>Bacillales</taxon>
        <taxon>Paenibacillaceae</taxon>
        <taxon>Paenibacillus</taxon>
    </lineage>
</organism>
<feature type="domain" description="DUF7948" evidence="2">
    <location>
        <begin position="21"/>
        <end position="232"/>
    </location>
</feature>
<dbReference type="InterPro" id="IPR052918">
    <property type="entry name" value="Motility_Chemotaxis_Reg"/>
</dbReference>
<proteinExistence type="predicted"/>
<dbReference type="EMBL" id="BAAACX010000002">
    <property type="protein sequence ID" value="GAA0373670.1"/>
    <property type="molecule type" value="Genomic_DNA"/>
</dbReference>
<evidence type="ECO:0000313" key="4">
    <source>
        <dbReference type="Proteomes" id="UP001500340"/>
    </source>
</evidence>
<dbReference type="PANTHER" id="PTHR35580:SF1">
    <property type="entry name" value="PHYTASE-LIKE DOMAIN-CONTAINING PROTEIN"/>
    <property type="match status" value="1"/>
</dbReference>
<feature type="domain" description="DUF7507" evidence="1">
    <location>
        <begin position="791"/>
        <end position="877"/>
    </location>
</feature>
<dbReference type="NCBIfam" id="TIGR01451">
    <property type="entry name" value="B_ant_repeat"/>
    <property type="match status" value="8"/>
</dbReference>
<dbReference type="InterPro" id="IPR010620">
    <property type="entry name" value="SBBP_repeat"/>
</dbReference>
<name>A0ABP3HPP4_9BACL</name>
<reference evidence="4" key="1">
    <citation type="journal article" date="2019" name="Int. J. Syst. Evol. Microbiol.">
        <title>The Global Catalogue of Microorganisms (GCM) 10K type strain sequencing project: providing services to taxonomists for standard genome sequencing and annotation.</title>
        <authorList>
            <consortium name="The Broad Institute Genomics Platform"/>
            <consortium name="The Broad Institute Genome Sequencing Center for Infectious Disease"/>
            <person name="Wu L."/>
            <person name="Ma J."/>
        </authorList>
    </citation>
    <scope>NUCLEOTIDE SEQUENCE [LARGE SCALE GENOMIC DNA]</scope>
    <source>
        <strain evidence="4">JCM 12774</strain>
    </source>
</reference>
<evidence type="ECO:0000259" key="2">
    <source>
        <dbReference type="Pfam" id="PF25778"/>
    </source>
</evidence>
<dbReference type="Proteomes" id="UP001500340">
    <property type="component" value="Unassembled WGS sequence"/>
</dbReference>
<feature type="domain" description="DUF7507" evidence="1">
    <location>
        <begin position="894"/>
        <end position="945"/>
    </location>
</feature>
<evidence type="ECO:0000313" key="3">
    <source>
        <dbReference type="EMBL" id="GAA0373670.1"/>
    </source>
</evidence>
<feature type="domain" description="DUF7507" evidence="1">
    <location>
        <begin position="995"/>
        <end position="1089"/>
    </location>
</feature>
<dbReference type="Pfam" id="PF06739">
    <property type="entry name" value="SBBP"/>
    <property type="match status" value="5"/>
</dbReference>
<comment type="caution">
    <text evidence="3">The sequence shown here is derived from an EMBL/GenBank/DDBJ whole genome shotgun (WGS) entry which is preliminary data.</text>
</comment>
<evidence type="ECO:0000259" key="1">
    <source>
        <dbReference type="Pfam" id="PF24346"/>
    </source>
</evidence>
<feature type="domain" description="DUF7507" evidence="1">
    <location>
        <begin position="1203"/>
        <end position="1287"/>
    </location>
</feature>